<protein>
    <submittedName>
        <fullName evidence="2">Methyltransferase domain-containing protein</fullName>
    </submittedName>
</protein>
<dbReference type="GO" id="GO:0032259">
    <property type="term" value="P:methylation"/>
    <property type="evidence" value="ECO:0007669"/>
    <property type="project" value="UniProtKB-KW"/>
</dbReference>
<dbReference type="PANTHER" id="PTHR43861">
    <property type="entry name" value="TRANS-ACONITATE 2-METHYLTRANSFERASE-RELATED"/>
    <property type="match status" value="1"/>
</dbReference>
<keyword evidence="2" id="KW-0808">Transferase</keyword>
<dbReference type="CDD" id="cd02440">
    <property type="entry name" value="AdoMet_MTases"/>
    <property type="match status" value="1"/>
</dbReference>
<keyword evidence="3" id="KW-1185">Reference proteome</keyword>
<evidence type="ECO:0000259" key="1">
    <source>
        <dbReference type="Pfam" id="PF13847"/>
    </source>
</evidence>
<dbReference type="EMBL" id="OCND01000003">
    <property type="protein sequence ID" value="SOD54383.1"/>
    <property type="molecule type" value="Genomic_DNA"/>
</dbReference>
<name>A0A286D6U2_9GAMM</name>
<evidence type="ECO:0000313" key="2">
    <source>
        <dbReference type="EMBL" id="SOD54383.1"/>
    </source>
</evidence>
<accession>A0A286D6U2</accession>
<gene>
    <name evidence="2" type="ORF">SAMN06296416_103308</name>
</gene>
<sequence>MAQYQSFPDVEGDSRTLEKLKALSIPDLAGRRFLDVGCNEGYFCGFAKFRGAERVVGIDHSRFYIERARKRFPTCEFLAQPWGHLPEGPYEVILLASALHYADDQNALIRQIMNNLTPDGTLVLELGIASSPTAEWKKVSRGIDERLFPSMPMVKEMLSDYAWKWIGPSVSQEGDPVPRHVIHVTRKRPMAYLLMQPPGYGKTSMAEKLFQPAGVRVISGDEILHLVSQGRLPASKELTHAIRIDYSPFRIDSTVRRLFDEGHGAEFVSLLLGSLQEDFALDTYVPAEHRNSVVSLIKSAGFVPMCFEWERPGEALLPMEVSFQAAENYHLFLQQARVEGSDPTQGYDKGAQGFVDEVCWLPNRVVIRGWAVDARGRAPRVLSVRVDGKSFLVRAYERQSRPDVQSHLNLPHPRYGYQVSVPLEKGSNSASPGPIEVRAGTSEEDLGVPLRFSSNITTSDGH</sequence>
<organism evidence="2 3">
    <name type="scientific">Pseudoxanthomonas wuyuanensis</name>
    <dbReference type="NCBI Taxonomy" id="1073196"/>
    <lineage>
        <taxon>Bacteria</taxon>
        <taxon>Pseudomonadati</taxon>
        <taxon>Pseudomonadota</taxon>
        <taxon>Gammaproteobacteria</taxon>
        <taxon>Lysobacterales</taxon>
        <taxon>Lysobacteraceae</taxon>
        <taxon>Pseudoxanthomonas</taxon>
    </lineage>
</organism>
<dbReference type="GO" id="GO:0008168">
    <property type="term" value="F:methyltransferase activity"/>
    <property type="evidence" value="ECO:0007669"/>
    <property type="project" value="UniProtKB-KW"/>
</dbReference>
<dbReference type="InterPro" id="IPR025714">
    <property type="entry name" value="Methyltranfer_dom"/>
</dbReference>
<dbReference type="AlphaFoldDB" id="A0A286D6U2"/>
<reference evidence="2 3" key="1">
    <citation type="submission" date="2017-09" db="EMBL/GenBank/DDBJ databases">
        <authorList>
            <person name="Ehlers B."/>
            <person name="Leendertz F.H."/>
        </authorList>
    </citation>
    <scope>NUCLEOTIDE SEQUENCE [LARGE SCALE GENOMIC DNA]</scope>
    <source>
        <strain evidence="2 3">CGMCC 1.10978</strain>
    </source>
</reference>
<evidence type="ECO:0000313" key="3">
    <source>
        <dbReference type="Proteomes" id="UP000219374"/>
    </source>
</evidence>
<dbReference type="Pfam" id="PF13847">
    <property type="entry name" value="Methyltransf_31"/>
    <property type="match status" value="1"/>
</dbReference>
<dbReference type="RefSeq" id="WP_097121605.1">
    <property type="nucleotide sequence ID" value="NZ_OCND01000003.1"/>
</dbReference>
<proteinExistence type="predicted"/>
<dbReference type="OrthoDB" id="9810247at2"/>
<dbReference type="SUPFAM" id="SSF53335">
    <property type="entry name" value="S-adenosyl-L-methionine-dependent methyltransferases"/>
    <property type="match status" value="1"/>
</dbReference>
<dbReference type="Gene3D" id="3.40.50.150">
    <property type="entry name" value="Vaccinia Virus protein VP39"/>
    <property type="match status" value="1"/>
</dbReference>
<dbReference type="InterPro" id="IPR029063">
    <property type="entry name" value="SAM-dependent_MTases_sf"/>
</dbReference>
<dbReference type="Proteomes" id="UP000219374">
    <property type="component" value="Unassembled WGS sequence"/>
</dbReference>
<feature type="domain" description="Methyltransferase" evidence="1">
    <location>
        <begin position="30"/>
        <end position="125"/>
    </location>
</feature>
<keyword evidence="2" id="KW-0489">Methyltransferase</keyword>